<dbReference type="Gene3D" id="3.40.50.150">
    <property type="entry name" value="Vaccinia Virus protein VP39"/>
    <property type="match status" value="1"/>
</dbReference>
<dbReference type="Proteomes" id="UP000249890">
    <property type="component" value="Chromosome"/>
</dbReference>
<evidence type="ECO:0000259" key="2">
    <source>
        <dbReference type="Pfam" id="PF08241"/>
    </source>
</evidence>
<proteinExistence type="predicted"/>
<dbReference type="CDD" id="cd02440">
    <property type="entry name" value="AdoMet_MTases"/>
    <property type="match status" value="1"/>
</dbReference>
<keyword evidence="3" id="KW-0489">Methyltransferase</keyword>
<evidence type="ECO:0000313" key="4">
    <source>
        <dbReference type="Proteomes" id="UP000249890"/>
    </source>
</evidence>
<keyword evidence="1 3" id="KW-0808">Transferase</keyword>
<dbReference type="Pfam" id="PF08241">
    <property type="entry name" value="Methyltransf_11"/>
    <property type="match status" value="1"/>
</dbReference>
<dbReference type="InterPro" id="IPR050447">
    <property type="entry name" value="Erg6_SMT_methyltransf"/>
</dbReference>
<dbReference type="GO" id="GO:0016126">
    <property type="term" value="P:sterol biosynthetic process"/>
    <property type="evidence" value="ECO:0007669"/>
    <property type="project" value="TreeGrafter"/>
</dbReference>
<dbReference type="InterPro" id="IPR013216">
    <property type="entry name" value="Methyltransf_11"/>
</dbReference>
<dbReference type="AlphaFoldDB" id="A0A2Z2KAP9"/>
<keyword evidence="4" id="KW-1185">Reference proteome</keyword>
<accession>A0A2Z2KAP9</accession>
<dbReference type="GO" id="GO:0003838">
    <property type="term" value="F:sterol 24-C-methyltransferase activity"/>
    <property type="evidence" value="ECO:0007669"/>
    <property type="project" value="TreeGrafter"/>
</dbReference>
<reference evidence="3 4" key="1">
    <citation type="submission" date="2017-06" db="EMBL/GenBank/DDBJ databases">
        <title>Complete genome sequence of Paenibacillus donghaensis KCTC 13049T isolated from East Sea sediment, South Korea.</title>
        <authorList>
            <person name="Jung B.K."/>
            <person name="Hong S.-J."/>
            <person name="Shin J.-H."/>
        </authorList>
    </citation>
    <scope>NUCLEOTIDE SEQUENCE [LARGE SCALE GENOMIC DNA]</scope>
    <source>
        <strain evidence="3 4">KCTC 13049</strain>
    </source>
</reference>
<feature type="domain" description="Methyltransferase type 11" evidence="2">
    <location>
        <begin position="50"/>
        <end position="149"/>
    </location>
</feature>
<dbReference type="RefSeq" id="WP_087914693.1">
    <property type="nucleotide sequence ID" value="NZ_CP021780.1"/>
</dbReference>
<evidence type="ECO:0000313" key="3">
    <source>
        <dbReference type="EMBL" id="ASA20675.1"/>
    </source>
</evidence>
<dbReference type="SUPFAM" id="SSF53335">
    <property type="entry name" value="S-adenosyl-L-methionine-dependent methyltransferases"/>
    <property type="match status" value="1"/>
</dbReference>
<dbReference type="PANTHER" id="PTHR44068">
    <property type="entry name" value="ZGC:194242"/>
    <property type="match status" value="1"/>
</dbReference>
<dbReference type="InterPro" id="IPR029063">
    <property type="entry name" value="SAM-dependent_MTases_sf"/>
</dbReference>
<dbReference type="EMBL" id="CP021780">
    <property type="protein sequence ID" value="ASA20675.1"/>
    <property type="molecule type" value="Genomic_DNA"/>
</dbReference>
<dbReference type="OrthoDB" id="43862at2"/>
<gene>
    <name evidence="3" type="ORF">B9T62_07645</name>
</gene>
<protein>
    <submittedName>
        <fullName evidence="3">SAM-dependent methyltransferase</fullName>
    </submittedName>
</protein>
<sequence length="196" mass="22126">MVLLDKLIAQGKNPRGFVGRVMIRIMNRAHSAITTWAFNKIVIRENSPVLDIGCGGGENIHRLTKMTARSDVYGVDYSQQAVETSILRNKEEVQSGRVTVCRGEVSALPFESEKFGTVTAVQTHYFWPDLPGDVKEIYRVLGKGGTLLIAAEIYKINYHMNNHTEDQQVKQLFLDAGFRAVEIHQNKSWRCYVGLK</sequence>
<organism evidence="3 4">
    <name type="scientific">Paenibacillus donghaensis</name>
    <dbReference type="NCBI Taxonomy" id="414771"/>
    <lineage>
        <taxon>Bacteria</taxon>
        <taxon>Bacillati</taxon>
        <taxon>Bacillota</taxon>
        <taxon>Bacilli</taxon>
        <taxon>Bacillales</taxon>
        <taxon>Paenibacillaceae</taxon>
        <taxon>Paenibacillus</taxon>
    </lineage>
</organism>
<name>A0A2Z2KAP9_9BACL</name>
<evidence type="ECO:0000256" key="1">
    <source>
        <dbReference type="ARBA" id="ARBA00022679"/>
    </source>
</evidence>
<dbReference type="KEGG" id="pdh:B9T62_07645"/>
<dbReference type="GO" id="GO:0032259">
    <property type="term" value="P:methylation"/>
    <property type="evidence" value="ECO:0007669"/>
    <property type="project" value="UniProtKB-KW"/>
</dbReference>
<dbReference type="PANTHER" id="PTHR44068:SF1">
    <property type="entry name" value="HYPOTHETICAL LOC100005854"/>
    <property type="match status" value="1"/>
</dbReference>